<dbReference type="RefSeq" id="WP_053066451.1">
    <property type="nucleotide sequence ID" value="NZ_CP011509.1"/>
</dbReference>
<dbReference type="KEGG" id="age:AA314_03419"/>
<accession>A0AAC8Q7B4</accession>
<organism evidence="2 4">
    <name type="scientific">Archangium gephyra</name>
    <dbReference type="NCBI Taxonomy" id="48"/>
    <lineage>
        <taxon>Bacteria</taxon>
        <taxon>Pseudomonadati</taxon>
        <taxon>Myxococcota</taxon>
        <taxon>Myxococcia</taxon>
        <taxon>Myxococcales</taxon>
        <taxon>Cystobacterineae</taxon>
        <taxon>Archangiaceae</taxon>
        <taxon>Archangium</taxon>
    </lineage>
</organism>
<evidence type="ECO:0000313" key="3">
    <source>
        <dbReference type="EMBL" id="REG34602.1"/>
    </source>
</evidence>
<sequence>MNRSLSSMPTFRSSLARAPLAACLFLAVLGFALPAQAWKPITHVYLAEKARAEMLSQNGSVSLHQTDFWNRAQMGLIGTYPVSSPIHQALRDYPAYFRAGVLGPDAYPDMLFGQSVIHPDTGEHGSDSDPWLRHLYARASTPQQRAFVMGFLSHAAGDMFAHTFVNHYAGGPFAFANDNAKRHIVTEGHIANRTPYLGDLSYADWTRYTIDTSAVNTFIHDNMIDARRSRDGTWSNDVWKLTRNTRAYSPARLFAELRAGLEDKIEAYYAHVRWLRDQIRYHEDRCNWRPWTWGHCAQAGYYRTVLFGYKFVAGLAIQYVEAWVQDINRGLRAWPETSTEVARNLFMQLNHKANVPGAKTALLNYKSQYLCSMMGAPDAFCTLSNLVESLIDAITFKIDLFRELKLRLLDYVVEKATDHDTAYWAAIFDPDSNMVNQEVPSNPSGTASSTQMDQLMFISGSPARFDMMRFAPAYNTYAATKMSFVDNPQHWSSVINTLGWWTADLPLKMSEFDAPRGFNGQVMLGFIRSMDQDNQWATPKRMFIAQNPTLFMNLFMQQTGDVFDPTNNTILQAERLTEKNAWIHGANKHLYSTFNTNNATTGTSERKIFLRPGETLTLGTCGVPGASSGSNTYLRLFAPGGVEVAANDNACGGLQSQFTYTVPSGALADDYTLRAGCAGNGACGGTVAWTISGSYTYSASNTNNANYNYTPRGLRLVEGQRLQLGTCGVPGAWGNGDTYLRLYTNAGIQMTYNDDSCGWLSKIHYVVPWETSGDHQVRSGCFNNTSCSGTVSYVLSAAYTD</sequence>
<gene>
    <name evidence="2" type="ORF">AA314_03419</name>
    <name evidence="3" type="ORF">ATI61_103508</name>
</gene>
<evidence type="ECO:0000313" key="5">
    <source>
        <dbReference type="Proteomes" id="UP000256345"/>
    </source>
</evidence>
<dbReference type="Proteomes" id="UP000035579">
    <property type="component" value="Chromosome"/>
</dbReference>
<evidence type="ECO:0000313" key="2">
    <source>
        <dbReference type="EMBL" id="AKJ01793.1"/>
    </source>
</evidence>
<dbReference type="EMBL" id="QUMU01000003">
    <property type="protein sequence ID" value="REG34602.1"/>
    <property type="molecule type" value="Genomic_DNA"/>
</dbReference>
<evidence type="ECO:0000259" key="1">
    <source>
        <dbReference type="Pfam" id="PF00882"/>
    </source>
</evidence>
<dbReference type="Pfam" id="PF00882">
    <property type="entry name" value="Zn_dep_PLPC"/>
    <property type="match status" value="1"/>
</dbReference>
<dbReference type="InterPro" id="IPR029002">
    <property type="entry name" value="PLPC/GPLD1"/>
</dbReference>
<name>A0AAC8Q7B4_9BACT</name>
<proteinExistence type="predicted"/>
<protein>
    <submittedName>
        <fullName evidence="2">Trypsin domain protein</fullName>
    </submittedName>
</protein>
<dbReference type="AlphaFoldDB" id="A0AAC8Q7B4"/>
<keyword evidence="5" id="KW-1185">Reference proteome</keyword>
<dbReference type="Proteomes" id="UP000256345">
    <property type="component" value="Unassembled WGS sequence"/>
</dbReference>
<reference evidence="2 4" key="1">
    <citation type="submission" date="2015-05" db="EMBL/GenBank/DDBJ databases">
        <title>Genome assembly of Archangium gephyra DSM 2261.</title>
        <authorList>
            <person name="Sharma G."/>
            <person name="Subramanian S."/>
        </authorList>
    </citation>
    <scope>NUCLEOTIDE SEQUENCE [LARGE SCALE GENOMIC DNA]</scope>
    <source>
        <strain evidence="2 4">DSM 2261</strain>
    </source>
</reference>
<evidence type="ECO:0000313" key="4">
    <source>
        <dbReference type="Proteomes" id="UP000035579"/>
    </source>
</evidence>
<dbReference type="EMBL" id="CP011509">
    <property type="protein sequence ID" value="AKJ01793.1"/>
    <property type="molecule type" value="Genomic_DNA"/>
</dbReference>
<feature type="domain" description="Phospholipase C/D" evidence="1">
    <location>
        <begin position="88"/>
        <end position="192"/>
    </location>
</feature>
<reference evidence="3 5" key="2">
    <citation type="submission" date="2018-08" db="EMBL/GenBank/DDBJ databases">
        <title>Genomic Encyclopedia of Archaeal and Bacterial Type Strains, Phase II (KMG-II): from individual species to whole genera.</title>
        <authorList>
            <person name="Goeker M."/>
        </authorList>
    </citation>
    <scope>NUCLEOTIDE SEQUENCE [LARGE SCALE GENOMIC DNA]</scope>
    <source>
        <strain evidence="3 5">DSM 2261</strain>
    </source>
</reference>